<evidence type="ECO:0000313" key="1">
    <source>
        <dbReference type="EMBL" id="SVB01502.1"/>
    </source>
</evidence>
<dbReference type="InterPro" id="IPR000653">
    <property type="entry name" value="DegT/StrS_aminotransferase"/>
</dbReference>
<sequence length="391" mass="44460">MRYSLAESSWGEEEINAMRRVIEADRFTMGEKVKQFETAYAKKFGVKYAVMTNSGSSANLVGLASFFFKQENPLKPGDEVIVPSISWATTYYPLQQYGLKLKFLDVELDTLNIDISKLEEALTPKTKMIIAVSILGNPCSLDVIRKFCDDNGLYLFEDNCESMGAELNGKFCGTFGDIGTFSTFFSHHISTMEGGIILTENEETFHLMKSLRAHGWTRDLPYDSSICDRGEDDFYEAYRFILPGYNARPLDLSGAIGIEQLKKLDSMIAIRRKNAEVFVSLFSKDDRFIIQKENGKSSWFSFTIVLNPKYAIDRSSVMEAMRTAEIEFRIITGGCFLRHDVIKYFNYETVGEIVNANIAHDRGFFVGNYPRDIKPQIENLWKVLDFAVSSK</sequence>
<dbReference type="CDD" id="cd00616">
    <property type="entry name" value="AHBA_syn"/>
    <property type="match status" value="1"/>
</dbReference>
<dbReference type="InterPro" id="IPR015421">
    <property type="entry name" value="PyrdxlP-dep_Trfase_major"/>
</dbReference>
<dbReference type="AlphaFoldDB" id="A0A382AK52"/>
<dbReference type="Gene3D" id="3.40.640.10">
    <property type="entry name" value="Type I PLP-dependent aspartate aminotransferase-like (Major domain)"/>
    <property type="match status" value="1"/>
</dbReference>
<reference evidence="1" key="1">
    <citation type="submission" date="2018-05" db="EMBL/GenBank/DDBJ databases">
        <authorList>
            <person name="Lanie J.A."/>
            <person name="Ng W.-L."/>
            <person name="Kazmierczak K.M."/>
            <person name="Andrzejewski T.M."/>
            <person name="Davidsen T.M."/>
            <person name="Wayne K.J."/>
            <person name="Tettelin H."/>
            <person name="Glass J.I."/>
            <person name="Rusch D."/>
            <person name="Podicherti R."/>
            <person name="Tsui H.-C.T."/>
            <person name="Winkler M.E."/>
        </authorList>
    </citation>
    <scope>NUCLEOTIDE SEQUENCE</scope>
</reference>
<name>A0A382AK52_9ZZZZ</name>
<dbReference type="EMBL" id="UINC01025613">
    <property type="protein sequence ID" value="SVB01502.1"/>
    <property type="molecule type" value="Genomic_DNA"/>
</dbReference>
<dbReference type="PANTHER" id="PTHR30244">
    <property type="entry name" value="TRANSAMINASE"/>
    <property type="match status" value="1"/>
</dbReference>
<dbReference type="InterPro" id="IPR015422">
    <property type="entry name" value="PyrdxlP-dep_Trfase_small"/>
</dbReference>
<accession>A0A382AK52</accession>
<dbReference type="SUPFAM" id="SSF53383">
    <property type="entry name" value="PLP-dependent transferases"/>
    <property type="match status" value="1"/>
</dbReference>
<gene>
    <name evidence="1" type="ORF">METZ01_LOCUS154356</name>
</gene>
<evidence type="ECO:0008006" key="2">
    <source>
        <dbReference type="Google" id="ProtNLM"/>
    </source>
</evidence>
<dbReference type="InterPro" id="IPR015424">
    <property type="entry name" value="PyrdxlP-dep_Trfase"/>
</dbReference>
<dbReference type="PIRSF" id="PIRSF000390">
    <property type="entry name" value="PLP_StrS"/>
    <property type="match status" value="1"/>
</dbReference>
<dbReference type="GO" id="GO:0030170">
    <property type="term" value="F:pyridoxal phosphate binding"/>
    <property type="evidence" value="ECO:0007669"/>
    <property type="project" value="TreeGrafter"/>
</dbReference>
<dbReference type="GO" id="GO:0008483">
    <property type="term" value="F:transaminase activity"/>
    <property type="evidence" value="ECO:0007669"/>
    <property type="project" value="TreeGrafter"/>
</dbReference>
<dbReference type="Gene3D" id="3.90.1150.10">
    <property type="entry name" value="Aspartate Aminotransferase, domain 1"/>
    <property type="match status" value="1"/>
</dbReference>
<dbReference type="Pfam" id="PF01041">
    <property type="entry name" value="DegT_DnrJ_EryC1"/>
    <property type="match status" value="1"/>
</dbReference>
<dbReference type="PANTHER" id="PTHR30244:SF34">
    <property type="entry name" value="DTDP-4-AMINO-4,6-DIDEOXYGALACTOSE TRANSAMINASE"/>
    <property type="match status" value="1"/>
</dbReference>
<protein>
    <recommendedName>
        <fullName evidence="2">Pyridoxamine 5-phosphate oxidase</fullName>
    </recommendedName>
</protein>
<organism evidence="1">
    <name type="scientific">marine metagenome</name>
    <dbReference type="NCBI Taxonomy" id="408172"/>
    <lineage>
        <taxon>unclassified sequences</taxon>
        <taxon>metagenomes</taxon>
        <taxon>ecological metagenomes</taxon>
    </lineage>
</organism>
<proteinExistence type="predicted"/>
<dbReference type="GO" id="GO:0000271">
    <property type="term" value="P:polysaccharide biosynthetic process"/>
    <property type="evidence" value="ECO:0007669"/>
    <property type="project" value="TreeGrafter"/>
</dbReference>